<dbReference type="STRING" id="7574.A0A1S3I8T8"/>
<dbReference type="GO" id="GO:0010043">
    <property type="term" value="P:response to zinc ion"/>
    <property type="evidence" value="ECO:0007669"/>
    <property type="project" value="TreeGrafter"/>
</dbReference>
<keyword evidence="5" id="KW-0862">Zinc</keyword>
<dbReference type="GO" id="GO:0005886">
    <property type="term" value="C:plasma membrane"/>
    <property type="evidence" value="ECO:0007669"/>
    <property type="project" value="TreeGrafter"/>
</dbReference>
<evidence type="ECO:0000256" key="2">
    <source>
        <dbReference type="ARBA" id="ARBA00008873"/>
    </source>
</evidence>
<evidence type="ECO:0000256" key="5">
    <source>
        <dbReference type="ARBA" id="ARBA00022906"/>
    </source>
</evidence>
<dbReference type="NCBIfam" id="TIGR01297">
    <property type="entry name" value="CDF"/>
    <property type="match status" value="1"/>
</dbReference>
<keyword evidence="5" id="KW-0864">Zinc transport</keyword>
<keyword evidence="3" id="KW-0813">Transport</keyword>
<feature type="transmembrane region" description="Helical" evidence="10">
    <location>
        <begin position="171"/>
        <end position="193"/>
    </location>
</feature>
<dbReference type="AlphaFoldDB" id="A0A1S3I8T8"/>
<evidence type="ECO:0000256" key="10">
    <source>
        <dbReference type="SAM" id="Phobius"/>
    </source>
</evidence>
<dbReference type="Proteomes" id="UP000085678">
    <property type="component" value="Unplaced"/>
</dbReference>
<feature type="region of interest" description="Disordered" evidence="9">
    <location>
        <begin position="233"/>
        <end position="280"/>
    </location>
</feature>
<sequence>MPERGSPRLGRPRPGSRHRCASMSLIHDESEAANEGTPLLLGTSVPQPGNPVARLLAEAGSRNYGAPYQQIPTEPEMPPQAKGSHCHNKFRTANEVDRRARRKLIMASVLCLAFTIGEVVGGALAGSLAIMTDASHMMTDFASFMISLFALYISSRPATKKMSFGWYRAEVMGAVVSVLMIWIVTGVLVYLAIQRCIHEDYDIDAKVMLITAGVGVAVNLILGLTLGGHGHSHGGMSHSHSSTESLSHVHTNHSHSINDGDSESDLSNSPVEYRSQHSHTHDENINVRAAFIHVLGDLLQSIGVLIASYIIYFKPEWKIADPICTFLFSVLVLFTTISVMKDAVYVLMEATPRNIDFKAVKQSFLEIPGAREVHNLRIWSLTTSKLALAVHIAIDLKQTDYETVLRQSSLLIQQMGIQEPTVQVEAYQDDMDDCSQCQDPDSD</sequence>
<feature type="transmembrane region" description="Helical" evidence="10">
    <location>
        <begin position="290"/>
        <end position="313"/>
    </location>
</feature>
<dbReference type="FunCoup" id="A0A1S3I8T8">
    <property type="interactions" value="30"/>
</dbReference>
<keyword evidence="7" id="KW-0406">Ion transport</keyword>
<accession>A0A1S3I8T8</accession>
<protein>
    <submittedName>
        <fullName evidence="14">Zinc transporter 2 isoform X1</fullName>
    </submittedName>
</protein>
<feature type="transmembrane region" description="Helical" evidence="10">
    <location>
        <begin position="141"/>
        <end position="159"/>
    </location>
</feature>
<dbReference type="GeneID" id="106161401"/>
<dbReference type="KEGG" id="lak:106161401"/>
<organism evidence="13 14">
    <name type="scientific">Lingula anatina</name>
    <name type="common">Brachiopod</name>
    <name type="synonym">Lingula unguis</name>
    <dbReference type="NCBI Taxonomy" id="7574"/>
    <lineage>
        <taxon>Eukaryota</taxon>
        <taxon>Metazoa</taxon>
        <taxon>Spiralia</taxon>
        <taxon>Lophotrochozoa</taxon>
        <taxon>Brachiopoda</taxon>
        <taxon>Linguliformea</taxon>
        <taxon>Lingulata</taxon>
        <taxon>Lingulida</taxon>
        <taxon>Linguloidea</taxon>
        <taxon>Lingulidae</taxon>
        <taxon>Lingula</taxon>
    </lineage>
</organism>
<keyword evidence="4 10" id="KW-0812">Transmembrane</keyword>
<dbReference type="OMA" id="HDHENQH"/>
<comment type="similarity">
    <text evidence="2">Belongs to the cation diffusion facilitator (CDF) transporter (TC 2.A.4) family. SLC30A subfamily.</text>
</comment>
<dbReference type="InterPro" id="IPR050681">
    <property type="entry name" value="CDF/SLC30A"/>
</dbReference>
<evidence type="ECO:0000259" key="12">
    <source>
        <dbReference type="Pfam" id="PF16916"/>
    </source>
</evidence>
<dbReference type="InParanoid" id="A0A1S3I8T8"/>
<dbReference type="GO" id="GO:0005385">
    <property type="term" value="F:zinc ion transmembrane transporter activity"/>
    <property type="evidence" value="ECO:0007669"/>
    <property type="project" value="TreeGrafter"/>
</dbReference>
<keyword evidence="13" id="KW-1185">Reference proteome</keyword>
<comment type="subcellular location">
    <subcellularLocation>
        <location evidence="1">Membrane</location>
        <topology evidence="1">Multi-pass membrane protein</topology>
    </subcellularLocation>
</comment>
<evidence type="ECO:0000313" key="14">
    <source>
        <dbReference type="RefSeq" id="XP_013393804.1"/>
    </source>
</evidence>
<feature type="transmembrane region" description="Helical" evidence="10">
    <location>
        <begin position="104"/>
        <end position="129"/>
    </location>
</feature>
<evidence type="ECO:0000256" key="7">
    <source>
        <dbReference type="ARBA" id="ARBA00023065"/>
    </source>
</evidence>
<keyword evidence="8 10" id="KW-0472">Membrane</keyword>
<evidence type="ECO:0000256" key="3">
    <source>
        <dbReference type="ARBA" id="ARBA00022448"/>
    </source>
</evidence>
<feature type="transmembrane region" description="Helical" evidence="10">
    <location>
        <begin position="205"/>
        <end position="226"/>
    </location>
</feature>
<name>A0A1S3I8T8_LINAN</name>
<dbReference type="RefSeq" id="XP_013393804.1">
    <property type="nucleotide sequence ID" value="XM_013538350.2"/>
</dbReference>
<evidence type="ECO:0000256" key="1">
    <source>
        <dbReference type="ARBA" id="ARBA00004141"/>
    </source>
</evidence>
<reference evidence="14" key="1">
    <citation type="submission" date="2025-08" db="UniProtKB">
        <authorList>
            <consortium name="RefSeq"/>
        </authorList>
    </citation>
    <scope>IDENTIFICATION</scope>
    <source>
        <tissue evidence="14">Gonads</tissue>
    </source>
</reference>
<dbReference type="Gene3D" id="1.20.1510.10">
    <property type="entry name" value="Cation efflux protein transmembrane domain"/>
    <property type="match status" value="1"/>
</dbReference>
<dbReference type="SUPFAM" id="SSF161111">
    <property type="entry name" value="Cation efflux protein transmembrane domain-like"/>
    <property type="match status" value="1"/>
</dbReference>
<evidence type="ECO:0000256" key="4">
    <source>
        <dbReference type="ARBA" id="ARBA00022692"/>
    </source>
</evidence>
<feature type="compositionally biased region" description="Polar residues" evidence="9">
    <location>
        <begin position="254"/>
        <end position="270"/>
    </location>
</feature>
<proteinExistence type="inferred from homology"/>
<feature type="compositionally biased region" description="Low complexity" evidence="9">
    <location>
        <begin position="234"/>
        <end position="249"/>
    </location>
</feature>
<dbReference type="InterPro" id="IPR058533">
    <property type="entry name" value="Cation_efflux_TM"/>
</dbReference>
<evidence type="ECO:0000256" key="6">
    <source>
        <dbReference type="ARBA" id="ARBA00022989"/>
    </source>
</evidence>
<dbReference type="InterPro" id="IPR027469">
    <property type="entry name" value="Cation_efflux_TMD_sf"/>
</dbReference>
<dbReference type="InterPro" id="IPR002524">
    <property type="entry name" value="Cation_efflux"/>
</dbReference>
<feature type="domain" description="Cation efflux protein cytoplasmic" evidence="12">
    <location>
        <begin position="352"/>
        <end position="427"/>
    </location>
</feature>
<dbReference type="InterPro" id="IPR027470">
    <property type="entry name" value="Cation_efflux_CTD"/>
</dbReference>
<dbReference type="OrthoDB" id="9944568at2759"/>
<dbReference type="PANTHER" id="PTHR11562">
    <property type="entry name" value="CATION EFFLUX PROTEIN/ ZINC TRANSPORTER"/>
    <property type="match status" value="1"/>
</dbReference>
<dbReference type="Pfam" id="PF16916">
    <property type="entry name" value="ZT_dimer"/>
    <property type="match status" value="1"/>
</dbReference>
<keyword evidence="6 10" id="KW-1133">Transmembrane helix</keyword>
<evidence type="ECO:0000259" key="11">
    <source>
        <dbReference type="Pfam" id="PF01545"/>
    </source>
</evidence>
<evidence type="ECO:0000313" key="13">
    <source>
        <dbReference type="Proteomes" id="UP000085678"/>
    </source>
</evidence>
<evidence type="ECO:0000256" key="9">
    <source>
        <dbReference type="SAM" id="MobiDB-lite"/>
    </source>
</evidence>
<evidence type="ECO:0000256" key="8">
    <source>
        <dbReference type="ARBA" id="ARBA00023136"/>
    </source>
</evidence>
<dbReference type="PANTHER" id="PTHR11562:SF17">
    <property type="entry name" value="RE54080P-RELATED"/>
    <property type="match status" value="1"/>
</dbReference>
<dbReference type="Pfam" id="PF01545">
    <property type="entry name" value="Cation_efflux"/>
    <property type="match status" value="1"/>
</dbReference>
<feature type="domain" description="Cation efflux protein transmembrane" evidence="11">
    <location>
        <begin position="104"/>
        <end position="348"/>
    </location>
</feature>
<feature type="transmembrane region" description="Helical" evidence="10">
    <location>
        <begin position="319"/>
        <end position="340"/>
    </location>
</feature>
<gene>
    <name evidence="14" type="primary">LOC106161401</name>
</gene>